<dbReference type="NCBIfam" id="TIGR01124">
    <property type="entry name" value="ilvA_2Cterm"/>
    <property type="match status" value="1"/>
</dbReference>
<keyword evidence="7" id="KW-0677">Repeat</keyword>
<dbReference type="InterPro" id="IPR001721">
    <property type="entry name" value="TD_ACT-like"/>
</dbReference>
<evidence type="ECO:0000256" key="11">
    <source>
        <dbReference type="RuleBase" id="RU362012"/>
    </source>
</evidence>
<sequence length="545" mass="59658">MQAALRRAARRPTAARAVGRALSARADAPNIYCDPHKFDYLREILNARVYDVAVETPLQRANSLSRKVGAECLIKREDTQPVFSFKIRGAYNKIVSLGDAALAKGVVACSAGNHAQGVAMSCNYLKAPATIVMPRGTPRIKVDAVAQHGGDYVRVLLHGDSYDDAYAEATRLVEEEGRTLIHPFDDPLVIAGQGSVGAEILRQTNGKRLDAIFCCCGGGGLLAGVAAYVKQVRPGVRVYGVEAVDAAGMTASLAAGERVVLDRVGLFADGAAVKAVGTETYRLAARYVDGMVTVDNDEICAAIKQGFEDTRCVLEPAGALALAGLRKHVESSDEAGGTYVAVASGANMDFDRLRFVSERADRSEVRLACTMPESPGAFQKFYGLIYPCNVTEFSYRYHRADAPADVIVAFQPQTDQFMDRLAAHGYAPRDITDDELVNTHLRHLNGGRSEFVGDERIFRFEFPEAPGALKNFLAHFETDAFNCSLFHYRNYGHDFGRVLVGVQATTDRAERKLNDFLEKLGYRYTEETHNPTYVQFLTSQRCLKR</sequence>
<name>A0ABR1FY76_AURAN</name>
<organism evidence="13 14">
    <name type="scientific">Aureococcus anophagefferens</name>
    <name type="common">Harmful bloom alga</name>
    <dbReference type="NCBI Taxonomy" id="44056"/>
    <lineage>
        <taxon>Eukaryota</taxon>
        <taxon>Sar</taxon>
        <taxon>Stramenopiles</taxon>
        <taxon>Ochrophyta</taxon>
        <taxon>Pelagophyceae</taxon>
        <taxon>Pelagomonadales</taxon>
        <taxon>Pelagomonadaceae</taxon>
        <taxon>Aureococcus</taxon>
    </lineage>
</organism>
<dbReference type="InterPro" id="IPR000634">
    <property type="entry name" value="Ser/Thr_deHydtase_PyrdxlP-BS"/>
</dbReference>
<evidence type="ECO:0000313" key="14">
    <source>
        <dbReference type="Proteomes" id="UP001363151"/>
    </source>
</evidence>
<keyword evidence="14" id="KW-1185">Reference proteome</keyword>
<evidence type="ECO:0000256" key="6">
    <source>
        <dbReference type="ARBA" id="ARBA00022624"/>
    </source>
</evidence>
<keyword evidence="6 11" id="KW-0412">Isoleucine biosynthesis</keyword>
<dbReference type="InterPro" id="IPR045865">
    <property type="entry name" value="ACT-like_dom_sf"/>
</dbReference>
<evidence type="ECO:0000256" key="8">
    <source>
        <dbReference type="ARBA" id="ARBA00022898"/>
    </source>
</evidence>
<evidence type="ECO:0000256" key="3">
    <source>
        <dbReference type="ARBA" id="ARBA00004810"/>
    </source>
</evidence>
<evidence type="ECO:0000256" key="2">
    <source>
        <dbReference type="ARBA" id="ARBA00001933"/>
    </source>
</evidence>
<dbReference type="InterPro" id="IPR050147">
    <property type="entry name" value="Ser/Thr_Dehydratase"/>
</dbReference>
<evidence type="ECO:0000256" key="7">
    <source>
        <dbReference type="ARBA" id="ARBA00022737"/>
    </source>
</evidence>
<dbReference type="PANTHER" id="PTHR48078">
    <property type="entry name" value="THREONINE DEHYDRATASE, MITOCHONDRIAL-RELATED"/>
    <property type="match status" value="1"/>
</dbReference>
<dbReference type="InterPro" id="IPR036052">
    <property type="entry name" value="TrpB-like_PALP_sf"/>
</dbReference>
<dbReference type="CDD" id="cd04907">
    <property type="entry name" value="ACT_ThrD-I_2"/>
    <property type="match status" value="1"/>
</dbReference>
<keyword evidence="10 11" id="KW-0100">Branched-chain amino acid biosynthesis</keyword>
<dbReference type="PANTHER" id="PTHR48078:SF11">
    <property type="entry name" value="THREONINE DEHYDRATASE, MITOCHONDRIAL"/>
    <property type="match status" value="1"/>
</dbReference>
<dbReference type="InterPro" id="IPR001926">
    <property type="entry name" value="TrpB-like_PALP"/>
</dbReference>
<reference evidence="13 14" key="1">
    <citation type="submission" date="2024-03" db="EMBL/GenBank/DDBJ databases">
        <title>Aureococcus anophagefferens CCMP1851 and Kratosvirus quantuckense: Draft genome of a second virus-susceptible host strain in the model system.</title>
        <authorList>
            <person name="Chase E."/>
            <person name="Truchon A.R."/>
            <person name="Schepens W."/>
            <person name="Wilhelm S.W."/>
        </authorList>
    </citation>
    <scope>NUCLEOTIDE SEQUENCE [LARGE SCALE GENOMIC DNA]</scope>
    <source>
        <strain evidence="13 14">CCMP1851</strain>
    </source>
</reference>
<comment type="similarity">
    <text evidence="4 11">Belongs to the serine/threonine dehydratase family.</text>
</comment>
<dbReference type="SUPFAM" id="SSF53686">
    <property type="entry name" value="Tryptophan synthase beta subunit-like PLP-dependent enzymes"/>
    <property type="match status" value="1"/>
</dbReference>
<protein>
    <recommendedName>
        <fullName evidence="11">Threonine dehydratase</fullName>
        <ecNumber evidence="11">4.3.1.19</ecNumber>
    </recommendedName>
    <alternativeName>
        <fullName evidence="11">Threonine deaminase</fullName>
    </alternativeName>
</protein>
<dbReference type="Gene3D" id="3.40.50.1100">
    <property type="match status" value="2"/>
</dbReference>
<gene>
    <name evidence="13" type="primary">ILV1</name>
    <name evidence="13" type="ORF">SO694_00051140</name>
</gene>
<dbReference type="NCBIfam" id="NF006674">
    <property type="entry name" value="PRK09224.1"/>
    <property type="match status" value="1"/>
</dbReference>
<keyword evidence="9 11" id="KW-0456">Lyase</keyword>
<feature type="domain" description="ACT-like" evidence="12">
    <location>
        <begin position="456"/>
        <end position="529"/>
    </location>
</feature>
<dbReference type="Proteomes" id="UP001363151">
    <property type="component" value="Unassembled WGS sequence"/>
</dbReference>
<comment type="catalytic activity">
    <reaction evidence="1 11">
        <text>L-threonine = 2-oxobutanoate + NH4(+)</text>
        <dbReference type="Rhea" id="RHEA:22108"/>
        <dbReference type="ChEBI" id="CHEBI:16763"/>
        <dbReference type="ChEBI" id="CHEBI:28938"/>
        <dbReference type="ChEBI" id="CHEBI:57926"/>
        <dbReference type="EC" id="4.3.1.19"/>
    </reaction>
</comment>
<proteinExistence type="inferred from homology"/>
<comment type="caution">
    <text evidence="13">The sequence shown here is derived from an EMBL/GenBank/DDBJ whole genome shotgun (WGS) entry which is preliminary data.</text>
</comment>
<keyword evidence="5 11" id="KW-0028">Amino-acid biosynthesis</keyword>
<evidence type="ECO:0000256" key="5">
    <source>
        <dbReference type="ARBA" id="ARBA00022605"/>
    </source>
</evidence>
<dbReference type="EMBL" id="JBBJCI010000204">
    <property type="protein sequence ID" value="KAK7241197.1"/>
    <property type="molecule type" value="Genomic_DNA"/>
</dbReference>
<evidence type="ECO:0000256" key="10">
    <source>
        <dbReference type="ARBA" id="ARBA00023304"/>
    </source>
</evidence>
<dbReference type="Pfam" id="PF00585">
    <property type="entry name" value="Thr_dehydrat_C"/>
    <property type="match status" value="2"/>
</dbReference>
<dbReference type="Gene3D" id="3.40.1020.10">
    <property type="entry name" value="Biosynthetic Threonine Deaminase, Domain 3"/>
    <property type="match status" value="1"/>
</dbReference>
<dbReference type="Pfam" id="PF00291">
    <property type="entry name" value="PALP"/>
    <property type="match status" value="1"/>
</dbReference>
<evidence type="ECO:0000313" key="13">
    <source>
        <dbReference type="EMBL" id="KAK7241197.1"/>
    </source>
</evidence>
<evidence type="ECO:0000256" key="4">
    <source>
        <dbReference type="ARBA" id="ARBA00010869"/>
    </source>
</evidence>
<comment type="cofactor">
    <cofactor evidence="2 11">
        <name>pyridoxal 5'-phosphate</name>
        <dbReference type="ChEBI" id="CHEBI:597326"/>
    </cofactor>
</comment>
<dbReference type="CDD" id="cd01562">
    <property type="entry name" value="Thr-dehyd"/>
    <property type="match status" value="1"/>
</dbReference>
<keyword evidence="8 11" id="KW-0663">Pyridoxal phosphate</keyword>
<dbReference type="EC" id="4.3.1.19" evidence="11"/>
<evidence type="ECO:0000256" key="1">
    <source>
        <dbReference type="ARBA" id="ARBA00001274"/>
    </source>
</evidence>
<comment type="pathway">
    <text evidence="3 11">Amino-acid biosynthesis; L-isoleucine biosynthesis; 2-oxobutanoate from L-threonine: step 1/1.</text>
</comment>
<evidence type="ECO:0000259" key="12">
    <source>
        <dbReference type="PROSITE" id="PS51672"/>
    </source>
</evidence>
<dbReference type="InterPro" id="IPR005787">
    <property type="entry name" value="Thr_deHydtase_biosynth"/>
</dbReference>
<dbReference type="PROSITE" id="PS00165">
    <property type="entry name" value="DEHYDRATASE_SER_THR"/>
    <property type="match status" value="1"/>
</dbReference>
<dbReference type="InterPro" id="IPR038110">
    <property type="entry name" value="TD_ACT-like_sf"/>
</dbReference>
<dbReference type="PROSITE" id="PS51672">
    <property type="entry name" value="ACT_LIKE"/>
    <property type="match status" value="1"/>
</dbReference>
<dbReference type="SUPFAM" id="SSF55021">
    <property type="entry name" value="ACT-like"/>
    <property type="match status" value="1"/>
</dbReference>
<evidence type="ECO:0000256" key="9">
    <source>
        <dbReference type="ARBA" id="ARBA00023239"/>
    </source>
</evidence>
<accession>A0ABR1FY76</accession>